<gene>
    <name evidence="2" type="ORF">RM540_01560</name>
</gene>
<evidence type="ECO:0000313" key="3">
    <source>
        <dbReference type="Proteomes" id="UP001267426"/>
    </source>
</evidence>
<dbReference type="Pfam" id="PF08445">
    <property type="entry name" value="FR47"/>
    <property type="match status" value="1"/>
</dbReference>
<dbReference type="Proteomes" id="UP001267426">
    <property type="component" value="Unassembled WGS sequence"/>
</dbReference>
<proteinExistence type="predicted"/>
<dbReference type="PROSITE" id="PS51186">
    <property type="entry name" value="GNAT"/>
    <property type="match status" value="1"/>
</dbReference>
<name>A0ABU3BM97_9BACT</name>
<dbReference type="SUPFAM" id="SSF55729">
    <property type="entry name" value="Acyl-CoA N-acyltransferases (Nat)"/>
    <property type="match status" value="1"/>
</dbReference>
<dbReference type="Gene3D" id="3.40.630.30">
    <property type="match status" value="1"/>
</dbReference>
<dbReference type="InterPro" id="IPR016181">
    <property type="entry name" value="Acyl_CoA_acyltransferase"/>
</dbReference>
<organism evidence="2 3">
    <name type="scientific">Rubrivirga litoralis</name>
    <dbReference type="NCBI Taxonomy" id="3075598"/>
    <lineage>
        <taxon>Bacteria</taxon>
        <taxon>Pseudomonadati</taxon>
        <taxon>Rhodothermota</taxon>
        <taxon>Rhodothermia</taxon>
        <taxon>Rhodothermales</taxon>
        <taxon>Rubricoccaceae</taxon>
        <taxon>Rubrivirga</taxon>
    </lineage>
</organism>
<reference evidence="2 3" key="1">
    <citation type="submission" date="2023-09" db="EMBL/GenBank/DDBJ databases">
        <authorList>
            <person name="Rey-Velasco X."/>
        </authorList>
    </citation>
    <scope>NUCLEOTIDE SEQUENCE [LARGE SCALE GENOMIC DNA]</scope>
    <source>
        <strain evidence="2 3">F394</strain>
    </source>
</reference>
<evidence type="ECO:0000313" key="2">
    <source>
        <dbReference type="EMBL" id="MDT0630420.1"/>
    </source>
</evidence>
<dbReference type="InterPro" id="IPR000182">
    <property type="entry name" value="GNAT_dom"/>
</dbReference>
<keyword evidence="3" id="KW-1185">Reference proteome</keyword>
<dbReference type="EMBL" id="JAVRHT010000002">
    <property type="protein sequence ID" value="MDT0630420.1"/>
    <property type="molecule type" value="Genomic_DNA"/>
</dbReference>
<feature type="domain" description="N-acetyltransferase" evidence="1">
    <location>
        <begin position="145"/>
        <end position="280"/>
    </location>
</feature>
<accession>A0ABU3BM97</accession>
<comment type="caution">
    <text evidence="2">The sequence shown here is derived from an EMBL/GenBank/DDBJ whole genome shotgun (WGS) entry which is preliminary data.</text>
</comment>
<evidence type="ECO:0000259" key="1">
    <source>
        <dbReference type="PROSITE" id="PS51186"/>
    </source>
</evidence>
<dbReference type="InterPro" id="IPR013653">
    <property type="entry name" value="GCN5-like_dom"/>
</dbReference>
<sequence>MPAAPPRVVVHGAPRAFLDRARPWLLRAEAEYSLMLGIAAGLAASDRPAPALLATVEDESGVVGAALRTPPHKLVLTRMPPAALPLVADAAEPFGDLPAVLGPPDLAEAFGRVWAGRHGVHARPGMRQRVFELTRLVPPNRPAAGRARPAQPDDVGTVAAWLGAFDAETGAAPSDARALAERWVAAGDVWLWDEGGAAAMAAVVARSPHGARVGAVYTPAPLRGRGYATGVVAALSRHLLGGGARFCSLYTDLANPTSNAIYRRLGYAPVADALDVEFGP</sequence>
<dbReference type="RefSeq" id="WP_311661511.1">
    <property type="nucleotide sequence ID" value="NZ_JAVRHT010000002.1"/>
</dbReference>
<protein>
    <submittedName>
        <fullName evidence="2">GNAT family N-acetyltransferase</fullName>
    </submittedName>
</protein>